<protein>
    <submittedName>
        <fullName evidence="10">M14 family zinc carboxypeptidase</fullName>
    </submittedName>
</protein>
<feature type="active site" description="Proton donor/acceptor" evidence="7">
    <location>
        <position position="289"/>
    </location>
</feature>
<dbReference type="SMART" id="SM00631">
    <property type="entry name" value="Zn_pept"/>
    <property type="match status" value="1"/>
</dbReference>
<evidence type="ECO:0000256" key="5">
    <source>
        <dbReference type="ARBA" id="ARBA00022833"/>
    </source>
</evidence>
<keyword evidence="11" id="KW-1185">Reference proteome</keyword>
<dbReference type="PANTHER" id="PTHR11705:SF143">
    <property type="entry name" value="SLL0236 PROTEIN"/>
    <property type="match status" value="1"/>
</dbReference>
<keyword evidence="6" id="KW-0482">Metalloprotease</keyword>
<dbReference type="EMBL" id="JBJHQH010000020">
    <property type="protein sequence ID" value="MFK9094126.1"/>
    <property type="molecule type" value="Genomic_DNA"/>
</dbReference>
<name>A0ABW8RKS6_9BACI</name>
<evidence type="ECO:0000256" key="1">
    <source>
        <dbReference type="ARBA" id="ARBA00001947"/>
    </source>
</evidence>
<evidence type="ECO:0000256" key="3">
    <source>
        <dbReference type="ARBA" id="ARBA00022670"/>
    </source>
</evidence>
<dbReference type="GO" id="GO:0004180">
    <property type="term" value="F:carboxypeptidase activity"/>
    <property type="evidence" value="ECO:0007669"/>
    <property type="project" value="UniProtKB-KW"/>
</dbReference>
<proteinExistence type="inferred from homology"/>
<keyword evidence="10" id="KW-0121">Carboxypeptidase</keyword>
<dbReference type="SUPFAM" id="SSF53187">
    <property type="entry name" value="Zn-dependent exopeptidases"/>
    <property type="match status" value="1"/>
</dbReference>
<dbReference type="Gene3D" id="3.40.630.10">
    <property type="entry name" value="Zn peptidases"/>
    <property type="match status" value="1"/>
</dbReference>
<feature type="domain" description="Peptidase M14" evidence="9">
    <location>
        <begin position="28"/>
        <end position="322"/>
    </location>
</feature>
<keyword evidence="3" id="KW-0645">Protease</keyword>
<evidence type="ECO:0000256" key="7">
    <source>
        <dbReference type="PROSITE-ProRule" id="PRU01379"/>
    </source>
</evidence>
<evidence type="ECO:0000256" key="8">
    <source>
        <dbReference type="SAM" id="SignalP"/>
    </source>
</evidence>
<dbReference type="PROSITE" id="PS52035">
    <property type="entry name" value="PEPTIDASE_M14"/>
    <property type="match status" value="1"/>
</dbReference>
<dbReference type="Pfam" id="PF00246">
    <property type="entry name" value="Peptidase_M14"/>
    <property type="match status" value="1"/>
</dbReference>
<dbReference type="PRINTS" id="PR00765">
    <property type="entry name" value="CRBOXYPTASEA"/>
</dbReference>
<feature type="chain" id="PRO_5045420709" evidence="8">
    <location>
        <begin position="20"/>
        <end position="329"/>
    </location>
</feature>
<dbReference type="PANTHER" id="PTHR11705">
    <property type="entry name" value="PROTEASE FAMILY M14 CARBOXYPEPTIDASE A,B"/>
    <property type="match status" value="1"/>
</dbReference>
<reference evidence="10 11" key="1">
    <citation type="submission" date="2024-11" db="EMBL/GenBank/DDBJ databases">
        <authorList>
            <person name="Lucas J.A."/>
        </authorList>
    </citation>
    <scope>NUCLEOTIDE SEQUENCE [LARGE SCALE GENOMIC DNA]</scope>
    <source>
        <strain evidence="10 11">Z 5.4</strain>
    </source>
</reference>
<comment type="similarity">
    <text evidence="2 7">Belongs to the peptidase M14 family.</text>
</comment>
<comment type="caution">
    <text evidence="10">The sequence shown here is derived from an EMBL/GenBank/DDBJ whole genome shotgun (WGS) entry which is preliminary data.</text>
</comment>
<dbReference type="Proteomes" id="UP001623041">
    <property type="component" value="Unassembled WGS sequence"/>
</dbReference>
<evidence type="ECO:0000313" key="11">
    <source>
        <dbReference type="Proteomes" id="UP001623041"/>
    </source>
</evidence>
<evidence type="ECO:0000256" key="2">
    <source>
        <dbReference type="ARBA" id="ARBA00005988"/>
    </source>
</evidence>
<accession>A0ABW8RKS6</accession>
<keyword evidence="4" id="KW-0378">Hydrolase</keyword>
<evidence type="ECO:0000256" key="4">
    <source>
        <dbReference type="ARBA" id="ARBA00022801"/>
    </source>
</evidence>
<feature type="signal peptide" evidence="8">
    <location>
        <begin position="1"/>
        <end position="19"/>
    </location>
</feature>
<keyword evidence="5" id="KW-0862">Zinc</keyword>
<evidence type="ECO:0000259" key="9">
    <source>
        <dbReference type="PROSITE" id="PS52035"/>
    </source>
</evidence>
<dbReference type="RefSeq" id="WP_406582609.1">
    <property type="nucleotide sequence ID" value="NZ_JBJHQH010000020.1"/>
</dbReference>
<keyword evidence="8" id="KW-0732">Signal</keyword>
<gene>
    <name evidence="10" type="ORF">ACJEBI_21965</name>
</gene>
<organism evidence="10 11">
    <name type="scientific">Bacillus salipaludis</name>
    <dbReference type="NCBI Taxonomy" id="2547811"/>
    <lineage>
        <taxon>Bacteria</taxon>
        <taxon>Bacillati</taxon>
        <taxon>Bacillota</taxon>
        <taxon>Bacilli</taxon>
        <taxon>Bacillales</taxon>
        <taxon>Bacillaceae</taxon>
        <taxon>Bacillus</taxon>
    </lineage>
</organism>
<evidence type="ECO:0000313" key="10">
    <source>
        <dbReference type="EMBL" id="MFK9094126.1"/>
    </source>
</evidence>
<dbReference type="InterPro" id="IPR000834">
    <property type="entry name" value="Peptidase_M14"/>
</dbReference>
<comment type="cofactor">
    <cofactor evidence="1">
        <name>Zn(2+)</name>
        <dbReference type="ChEBI" id="CHEBI:29105"/>
    </cofactor>
</comment>
<evidence type="ECO:0000256" key="6">
    <source>
        <dbReference type="ARBA" id="ARBA00023049"/>
    </source>
</evidence>
<sequence>MAKCLWTLLLLFLVFETAAEGKIVKTNKPYSYDLLEQDLKNIQIKYKKQIEMKSIGVTHFGKPIWAIKLGKGERNIVLIGSHHGREWLTSTLLMKMLESYAEAYQGEKKFGFKSTTVLNDVSIWFVPMLNPDGVAIQQNDLTPFPAEHQKRLMLMNECLNNFERWKANGLGIDLNRQYPAGWEALDQEPADPFYKFYKGKKPLESNEVMALTNFIKEIKPSIAVSYHTAGREIFWNYKNGKHLRRDYSIAKKISKLTGYKLAKPVKEAVGGGFTDWFITFYHKPAITIEISYLVGETNPPLSVFKTEWKRNRYVGLMLAEEAKNIFHPT</sequence>